<dbReference type="Gene3D" id="1.25.40.10">
    <property type="entry name" value="Tetratricopeptide repeat domain"/>
    <property type="match status" value="1"/>
</dbReference>
<evidence type="ECO:0000313" key="3">
    <source>
        <dbReference type="Proteomes" id="UP000319557"/>
    </source>
</evidence>
<dbReference type="RefSeq" id="WP_145345510.1">
    <property type="nucleotide sequence ID" value="NZ_CP036261.1"/>
</dbReference>
<keyword evidence="2" id="KW-0808">Transferase</keyword>
<dbReference type="KEGG" id="ruv:EC9_25340"/>
<dbReference type="Proteomes" id="UP000319557">
    <property type="component" value="Chromosome"/>
</dbReference>
<accession>A0A517M0D3</accession>
<sequence length="335" mass="37803">MAENRDPVKLAPRITVIIPTFNRERWLPRSIASVQNQTFQDWELLVVDDGSTDQSMALLESFAAEDARIQVLRNCRGKGVSGARNTGIDAARGDYVAFLDSDDEWMPSHLEKSLVALDQYDGAVQACSASAERRLEATGETFGASLGVGGELNPDGVGEQVVLQAAEVLESYIQGKGPLEIQTFVIRREALGDTRFPEDLRIGEDGFFFASLADRGLGVLRLFDPHAIMWAHDANTTSAGGRQLSAHELIRLYEDLEGLGEKTLASFELTVDQRRRIRHMMAAGRFWQIGYHGHLQQKHYAEARSCFRRAMRWEPRNLRFWKTYLLSYLRQGWLR</sequence>
<evidence type="ECO:0000313" key="2">
    <source>
        <dbReference type="EMBL" id="QDS88344.1"/>
    </source>
</evidence>
<dbReference type="InterPro" id="IPR001173">
    <property type="entry name" value="Glyco_trans_2-like"/>
</dbReference>
<name>A0A517M0D3_9BACT</name>
<feature type="domain" description="Glycosyltransferase 2-like" evidence="1">
    <location>
        <begin position="15"/>
        <end position="125"/>
    </location>
</feature>
<dbReference type="EMBL" id="CP036261">
    <property type="protein sequence ID" value="QDS88344.1"/>
    <property type="molecule type" value="Genomic_DNA"/>
</dbReference>
<dbReference type="PANTHER" id="PTHR43685:SF2">
    <property type="entry name" value="GLYCOSYLTRANSFERASE 2-LIKE DOMAIN-CONTAINING PROTEIN"/>
    <property type="match status" value="1"/>
</dbReference>
<dbReference type="Gene3D" id="3.90.550.10">
    <property type="entry name" value="Spore Coat Polysaccharide Biosynthesis Protein SpsA, Chain A"/>
    <property type="match status" value="1"/>
</dbReference>
<evidence type="ECO:0000259" key="1">
    <source>
        <dbReference type="Pfam" id="PF00535"/>
    </source>
</evidence>
<dbReference type="GO" id="GO:0016757">
    <property type="term" value="F:glycosyltransferase activity"/>
    <property type="evidence" value="ECO:0007669"/>
    <property type="project" value="UniProtKB-KW"/>
</dbReference>
<protein>
    <submittedName>
        <fullName evidence="2">GalNAc(5)-diNAcBac-PP-undecaprenol beta-1,3-glucosyltransferase</fullName>
        <ecNumber evidence="2">2.4.1.293</ecNumber>
    </submittedName>
</protein>
<keyword evidence="3" id="KW-1185">Reference proteome</keyword>
<dbReference type="OrthoDB" id="9784574at2"/>
<keyword evidence="2" id="KW-0328">Glycosyltransferase</keyword>
<proteinExistence type="predicted"/>
<organism evidence="2 3">
    <name type="scientific">Rosistilla ulvae</name>
    <dbReference type="NCBI Taxonomy" id="1930277"/>
    <lineage>
        <taxon>Bacteria</taxon>
        <taxon>Pseudomonadati</taxon>
        <taxon>Planctomycetota</taxon>
        <taxon>Planctomycetia</taxon>
        <taxon>Pirellulales</taxon>
        <taxon>Pirellulaceae</taxon>
        <taxon>Rosistilla</taxon>
    </lineage>
</organism>
<dbReference type="CDD" id="cd00761">
    <property type="entry name" value="Glyco_tranf_GTA_type"/>
    <property type="match status" value="1"/>
</dbReference>
<dbReference type="InterPro" id="IPR011990">
    <property type="entry name" value="TPR-like_helical_dom_sf"/>
</dbReference>
<dbReference type="AlphaFoldDB" id="A0A517M0D3"/>
<dbReference type="Pfam" id="PF00535">
    <property type="entry name" value="Glycos_transf_2"/>
    <property type="match status" value="1"/>
</dbReference>
<dbReference type="InterPro" id="IPR029044">
    <property type="entry name" value="Nucleotide-diphossugar_trans"/>
</dbReference>
<dbReference type="PANTHER" id="PTHR43685">
    <property type="entry name" value="GLYCOSYLTRANSFERASE"/>
    <property type="match status" value="1"/>
</dbReference>
<dbReference type="EC" id="2.4.1.293" evidence="2"/>
<reference evidence="2 3" key="1">
    <citation type="submission" date="2019-02" db="EMBL/GenBank/DDBJ databases">
        <title>Deep-cultivation of Planctomycetes and their phenomic and genomic characterization uncovers novel biology.</title>
        <authorList>
            <person name="Wiegand S."/>
            <person name="Jogler M."/>
            <person name="Boedeker C."/>
            <person name="Pinto D."/>
            <person name="Vollmers J."/>
            <person name="Rivas-Marin E."/>
            <person name="Kohn T."/>
            <person name="Peeters S.H."/>
            <person name="Heuer A."/>
            <person name="Rast P."/>
            <person name="Oberbeckmann S."/>
            <person name="Bunk B."/>
            <person name="Jeske O."/>
            <person name="Meyerdierks A."/>
            <person name="Storesund J.E."/>
            <person name="Kallscheuer N."/>
            <person name="Luecker S."/>
            <person name="Lage O.M."/>
            <person name="Pohl T."/>
            <person name="Merkel B.J."/>
            <person name="Hornburger P."/>
            <person name="Mueller R.-W."/>
            <person name="Bruemmer F."/>
            <person name="Labrenz M."/>
            <person name="Spormann A.M."/>
            <person name="Op den Camp H."/>
            <person name="Overmann J."/>
            <person name="Amann R."/>
            <person name="Jetten M.S.M."/>
            <person name="Mascher T."/>
            <person name="Medema M.H."/>
            <person name="Devos D.P."/>
            <person name="Kaster A.-K."/>
            <person name="Ovreas L."/>
            <person name="Rohde M."/>
            <person name="Galperin M.Y."/>
            <person name="Jogler C."/>
        </authorList>
    </citation>
    <scope>NUCLEOTIDE SEQUENCE [LARGE SCALE GENOMIC DNA]</scope>
    <source>
        <strain evidence="2 3">EC9</strain>
    </source>
</reference>
<gene>
    <name evidence="2" type="primary">pglI_4</name>
    <name evidence="2" type="ORF">EC9_25340</name>
</gene>
<dbReference type="SUPFAM" id="SSF53448">
    <property type="entry name" value="Nucleotide-diphospho-sugar transferases"/>
    <property type="match status" value="1"/>
</dbReference>
<dbReference type="InterPro" id="IPR050834">
    <property type="entry name" value="Glycosyltransf_2"/>
</dbReference>